<keyword evidence="3" id="KW-0998">Cell outer membrane</keyword>
<organism evidence="7 8">
    <name type="scientific">Pelomonas nitida</name>
    <dbReference type="NCBI Taxonomy" id="3299027"/>
    <lineage>
        <taxon>Bacteria</taxon>
        <taxon>Pseudomonadati</taxon>
        <taxon>Pseudomonadota</taxon>
        <taxon>Betaproteobacteria</taxon>
        <taxon>Burkholderiales</taxon>
        <taxon>Sphaerotilaceae</taxon>
        <taxon>Roseateles</taxon>
    </lineage>
</organism>
<keyword evidence="1" id="KW-1134">Transmembrane beta strand</keyword>
<dbReference type="Pfam" id="PF17287">
    <property type="entry name" value="POTRA_3"/>
    <property type="match status" value="1"/>
</dbReference>
<feature type="domain" description="Polypeptide-transport-associated ShlB-type" evidence="5">
    <location>
        <begin position="120"/>
        <end position="169"/>
    </location>
</feature>
<dbReference type="InterPro" id="IPR013686">
    <property type="entry name" value="Polypept-transport_assoc_ShlB"/>
</dbReference>
<comment type="caution">
    <text evidence="7">The sequence shown here is derived from an EMBL/GenBank/DDBJ whole genome shotgun (WGS) entry which is preliminary data.</text>
</comment>
<accession>A0ABW7G4L3</accession>
<dbReference type="Gene3D" id="3.10.20.310">
    <property type="entry name" value="membrane protein fhac"/>
    <property type="match status" value="1"/>
</dbReference>
<protein>
    <submittedName>
        <fullName evidence="7">ShlB/FhaC/HecB family hemolysin secretion/activation protein</fullName>
    </submittedName>
</protein>
<dbReference type="PIRSF" id="PIRSF029745">
    <property type="entry name" value="FhaC"/>
    <property type="match status" value="1"/>
</dbReference>
<evidence type="ECO:0000259" key="6">
    <source>
        <dbReference type="Pfam" id="PF17287"/>
    </source>
</evidence>
<evidence type="ECO:0000313" key="7">
    <source>
        <dbReference type="EMBL" id="MFG6456797.1"/>
    </source>
</evidence>
<evidence type="ECO:0000256" key="1">
    <source>
        <dbReference type="ARBA" id="ARBA00022452"/>
    </source>
</evidence>
<sequence>MHDWIYTRRARPAAWWGLAVLVLALAPSLSLAQSPPLGASDADALRQLQRQREADQRRTLEQSPDVRLPAAPAAVNERLRDDESPCFVVREVRLAGVRDWPELAGRVWAFSGPTGDDAPIGRCLGAASIGTLAARLQSALVDGGFITTRVLVPAQDLSTGVLNLMVVPGRVHAVRLREGSSPQVRLINALPLRPGDLLNLRGMEQALENLQRVPGVKVDIQVEPARDSTDPGMSDLVVSYAGGRQARMQFQVDDSGSAATGRYPLSATLSLDHALLLNDLFYVTVNRDVDWLRGSVRDRPQPHPSIGGQVFHYSLPWGYSQVGVTFSRNGYRQVVAGATRDYVYRGTSSNGELKLSHTLWRTQQLKVQAWAKLFGRGSRNFIDDTEVEVQRRRVGGWEAGLNVKRVGGDVNGEAEVSVKRGTGVFHALQAPEEAFGEGTSHVRLAQGTASLSGALPLGARRLQLSTQWRGQVALQPLTPQDRFSIGGRYTVRGFDSDRTLTADHGLLIRNEAELPLLEQLSTYVGIDTGWVAGRGVERLAGRHLAGAVLGARWRYGGAQLDVFAGTALQAPSNFPSGHWVTGFSLSYSP</sequence>
<dbReference type="Pfam" id="PF08479">
    <property type="entry name" value="POTRA_2"/>
    <property type="match status" value="1"/>
</dbReference>
<evidence type="ECO:0000259" key="4">
    <source>
        <dbReference type="Pfam" id="PF03865"/>
    </source>
</evidence>
<feature type="domain" description="Haemolysin activator HlyB C-terminal" evidence="4">
    <location>
        <begin position="232"/>
        <end position="552"/>
    </location>
</feature>
<dbReference type="InterPro" id="IPR051544">
    <property type="entry name" value="TPS_OM_transporter"/>
</dbReference>
<name>A0ABW7G4L3_9BURK</name>
<keyword evidence="2" id="KW-0812">Transmembrane</keyword>
<dbReference type="PANTHER" id="PTHR34597:SF3">
    <property type="entry name" value="OUTER MEMBRANE TRANSPORTER CDIB"/>
    <property type="match status" value="1"/>
</dbReference>
<dbReference type="InterPro" id="IPR035251">
    <property type="entry name" value="ShlB_POTRA"/>
</dbReference>
<dbReference type="PANTHER" id="PTHR34597">
    <property type="entry name" value="SLR1661 PROTEIN"/>
    <property type="match status" value="1"/>
</dbReference>
<proteinExistence type="predicted"/>
<dbReference type="Pfam" id="PF03865">
    <property type="entry name" value="ShlB"/>
    <property type="match status" value="1"/>
</dbReference>
<gene>
    <name evidence="7" type="ORF">ACG00X_08120</name>
</gene>
<dbReference type="Gene3D" id="2.40.160.50">
    <property type="entry name" value="membrane protein fhac: a member of the omp85/tpsb transporter family"/>
    <property type="match status" value="1"/>
</dbReference>
<evidence type="ECO:0000256" key="3">
    <source>
        <dbReference type="ARBA" id="ARBA00023237"/>
    </source>
</evidence>
<dbReference type="InterPro" id="IPR027282">
    <property type="entry name" value="TPS"/>
</dbReference>
<keyword evidence="8" id="KW-1185">Reference proteome</keyword>
<dbReference type="Proteomes" id="UP001606305">
    <property type="component" value="Unassembled WGS sequence"/>
</dbReference>
<evidence type="ECO:0000256" key="2">
    <source>
        <dbReference type="ARBA" id="ARBA00022692"/>
    </source>
</evidence>
<keyword evidence="1" id="KW-0472">Membrane</keyword>
<reference evidence="7 8" key="1">
    <citation type="submission" date="2024-09" db="EMBL/GenBank/DDBJ databases">
        <title>Novel species of the genus Pelomonas and Roseateles isolated from streams.</title>
        <authorList>
            <person name="Lu H."/>
        </authorList>
    </citation>
    <scope>NUCLEOTIDE SEQUENCE [LARGE SCALE GENOMIC DNA]</scope>
    <source>
        <strain evidence="7 8">BYS96W</strain>
    </source>
</reference>
<dbReference type="InterPro" id="IPR005565">
    <property type="entry name" value="Hemolysn_activator_HlyB_C"/>
</dbReference>
<feature type="domain" description="ShlB POTRA" evidence="6">
    <location>
        <begin position="170"/>
        <end position="224"/>
    </location>
</feature>
<dbReference type="EMBL" id="JBIGIA010000005">
    <property type="protein sequence ID" value="MFG6456797.1"/>
    <property type="molecule type" value="Genomic_DNA"/>
</dbReference>
<evidence type="ECO:0000259" key="5">
    <source>
        <dbReference type="Pfam" id="PF08479"/>
    </source>
</evidence>
<evidence type="ECO:0000313" key="8">
    <source>
        <dbReference type="Proteomes" id="UP001606305"/>
    </source>
</evidence>